<dbReference type="Gene3D" id="1.25.10.10">
    <property type="entry name" value="Leucine-rich Repeat Variant"/>
    <property type="match status" value="3"/>
</dbReference>
<feature type="domain" description="Proteasome adapter and scaffold protein ECM29 HEAT-repeat" evidence="7">
    <location>
        <begin position="1305"/>
        <end position="1466"/>
    </location>
</feature>
<dbReference type="STRING" id="101127.A0A1X2GWV1"/>
<dbReference type="PANTHER" id="PTHR23346">
    <property type="entry name" value="TRANSLATIONAL ACTIVATOR GCN1-RELATED"/>
    <property type="match status" value="1"/>
</dbReference>
<dbReference type="GO" id="GO:0005634">
    <property type="term" value="C:nucleus"/>
    <property type="evidence" value="ECO:0007669"/>
    <property type="project" value="TreeGrafter"/>
</dbReference>
<name>A0A1X2GWV1_9FUNG</name>
<dbReference type="GO" id="GO:0036503">
    <property type="term" value="P:ERAD pathway"/>
    <property type="evidence" value="ECO:0007669"/>
    <property type="project" value="TreeGrafter"/>
</dbReference>
<comment type="subcellular location">
    <subcellularLocation>
        <location evidence="1">Cytoplasm</location>
    </subcellularLocation>
</comment>
<dbReference type="Pfam" id="PF23731">
    <property type="entry name" value="ARM_ECM29_C"/>
    <property type="match status" value="1"/>
</dbReference>
<evidence type="ECO:0000259" key="6">
    <source>
        <dbReference type="Pfam" id="PF23702"/>
    </source>
</evidence>
<dbReference type="InterPro" id="IPR055443">
    <property type="entry name" value="HEAT_ECM29"/>
</dbReference>
<keyword evidence="4" id="KW-0647">Proteasome</keyword>
<feature type="domain" description="ECM29 ARM-like repeats" evidence="6">
    <location>
        <begin position="666"/>
        <end position="777"/>
    </location>
</feature>
<accession>A0A1X2GWV1</accession>
<dbReference type="Pfam" id="PF24492">
    <property type="entry name" value="HEAT_ECM29"/>
    <property type="match status" value="1"/>
</dbReference>
<comment type="caution">
    <text evidence="8">The sequence shown here is derived from an EMBL/GenBank/DDBJ whole genome shotgun (WGS) entry which is preliminary data.</text>
</comment>
<dbReference type="EMBL" id="MCGT01000001">
    <property type="protein sequence ID" value="ORX62567.1"/>
    <property type="molecule type" value="Genomic_DNA"/>
</dbReference>
<evidence type="ECO:0000259" key="5">
    <source>
        <dbReference type="Pfam" id="PF13001"/>
    </source>
</evidence>
<reference evidence="8 9" key="1">
    <citation type="submission" date="2016-07" db="EMBL/GenBank/DDBJ databases">
        <title>Pervasive Adenine N6-methylation of Active Genes in Fungi.</title>
        <authorList>
            <consortium name="DOE Joint Genome Institute"/>
            <person name="Mondo S.J."/>
            <person name="Dannebaum R.O."/>
            <person name="Kuo R.C."/>
            <person name="Labutti K."/>
            <person name="Haridas S."/>
            <person name="Kuo A."/>
            <person name="Salamov A."/>
            <person name="Ahrendt S.R."/>
            <person name="Lipzen A."/>
            <person name="Sullivan W."/>
            <person name="Andreopoulos W.B."/>
            <person name="Clum A."/>
            <person name="Lindquist E."/>
            <person name="Daum C."/>
            <person name="Ramamoorthy G.K."/>
            <person name="Gryganskyi A."/>
            <person name="Culley D."/>
            <person name="Magnuson J.K."/>
            <person name="James T.Y."/>
            <person name="O'Malley M.A."/>
            <person name="Stajich J.E."/>
            <person name="Spatafora J.W."/>
            <person name="Visel A."/>
            <person name="Grigoriev I.V."/>
        </authorList>
    </citation>
    <scope>NUCLEOTIDE SEQUENCE [LARGE SCALE GENOMIC DNA]</scope>
    <source>
        <strain evidence="8 9">NRRL 3301</strain>
    </source>
</reference>
<evidence type="ECO:0000313" key="8">
    <source>
        <dbReference type="EMBL" id="ORX62567.1"/>
    </source>
</evidence>
<dbReference type="PANTHER" id="PTHR23346:SF19">
    <property type="entry name" value="PROTEASOME ADAPTER AND SCAFFOLD PROTEIN ECM29"/>
    <property type="match status" value="1"/>
</dbReference>
<dbReference type="SUPFAM" id="SSF48371">
    <property type="entry name" value="ARM repeat"/>
    <property type="match status" value="3"/>
</dbReference>
<evidence type="ECO:0000256" key="2">
    <source>
        <dbReference type="ARBA" id="ARBA00022490"/>
    </source>
</evidence>
<dbReference type="OrthoDB" id="16066at2759"/>
<evidence type="ECO:0000313" key="9">
    <source>
        <dbReference type="Proteomes" id="UP000242146"/>
    </source>
</evidence>
<dbReference type="InterPro" id="IPR055444">
    <property type="entry name" value="ARM_ECM29"/>
</dbReference>
<dbReference type="Pfam" id="PF23702">
    <property type="entry name" value="ARM_ECM29"/>
    <property type="match status" value="1"/>
</dbReference>
<gene>
    <name evidence="8" type="ORF">DM01DRAFT_1000839</name>
</gene>
<dbReference type="InterPro" id="IPR024372">
    <property type="entry name" value="Ecm29_N"/>
</dbReference>
<proteinExistence type="predicted"/>
<dbReference type="GO" id="GO:0000502">
    <property type="term" value="C:proteasome complex"/>
    <property type="evidence" value="ECO:0007669"/>
    <property type="project" value="UniProtKB-KW"/>
</dbReference>
<dbReference type="GO" id="GO:0005737">
    <property type="term" value="C:cytoplasm"/>
    <property type="evidence" value="ECO:0007669"/>
    <property type="project" value="UniProtKB-SubCell"/>
</dbReference>
<organism evidence="8 9">
    <name type="scientific">Hesseltinella vesiculosa</name>
    <dbReference type="NCBI Taxonomy" id="101127"/>
    <lineage>
        <taxon>Eukaryota</taxon>
        <taxon>Fungi</taxon>
        <taxon>Fungi incertae sedis</taxon>
        <taxon>Mucoromycota</taxon>
        <taxon>Mucoromycotina</taxon>
        <taxon>Mucoromycetes</taxon>
        <taxon>Mucorales</taxon>
        <taxon>Cunninghamellaceae</taxon>
        <taxon>Hesseltinella</taxon>
    </lineage>
</organism>
<keyword evidence="3" id="KW-0677">Repeat</keyword>
<keyword evidence="2" id="KW-0963">Cytoplasm</keyword>
<protein>
    <submittedName>
        <fullName evidence="8">ARM repeat-containing protein</fullName>
    </submittedName>
</protein>
<dbReference type="InterPro" id="IPR016024">
    <property type="entry name" value="ARM-type_fold"/>
</dbReference>
<dbReference type="GO" id="GO:0043248">
    <property type="term" value="P:proteasome assembly"/>
    <property type="evidence" value="ECO:0007669"/>
    <property type="project" value="InterPro"/>
</dbReference>
<sequence>MAANELLLLEKVELKLAMSSTDDQLQRTVSTFLPPVLLKLASPHEQTRKKVMELLAHINKRVKSNQAIELPFDVLLDQYCDPQISAFVKNFTIIYLDMGMKRFDAEKTASYIPKLLTGISKRPAPHRATLMHMVLPALRQWHMEPADQELARANVFHFDQTPDDATTLLAFFLNVILYQPLTPRQLKEAASEDGSVPIVHYPGLSQNALGDVTNLGKVSWSSASLADAKLGIIHFILSKVFTDNERLPILIAGTSDASHLVISACEDGLRRWTGTVDLENTALVQALYGMYIGTDKGQGKNGRVPCGNPTKIKLLQYLGKSITASNMSSKMIQVVFDGLYGEKSNMRLQRSTMAYLQWCTRMCDESQLTPIAPIIVSGLTKYIRENPQVSGHDAETIKGYAYVACGLIIRKVPKVGLDDMEIVSMFFENLLVEPPNIRVYVQDALSSIIGIFSDLDLASPIHDTIQNTILKAVELNNANTRYMALKYVNGIYPFSLPFGRYVCLLARSSTISKLEILEESKRGLHPFVRVENGISQERVPASALPSFADMVTYLVAHKPGDQYRMASRSPLIAGYPLEVYSDMLAFLRLLLVLEANPEHILIDDYVESKVDHGMSDDPVAMDNVKQLLASFWDQPDSVEHEAFQSWLNLLSHALDPNLKDPLLMSTVAKSLLDMISLGPASITSAFSSKLPLFKTLTTSNKLDTRLWMTRLYGIIASDPIVPQEDIEATLIEYCDIVQNKASKSLAADDTDRRHGAILTIGYLLSRTYYRQRTVSDNVVAQCMTALSQVLDDPARDSAQQLLAGAACHTLADIGRVCSLETLLALPAPPSTANSDVDQIMVPSAVEIISRLSEFAKSSKDAKLQEQALLALGNISITLTNDGVLQQITEVLFSSADSRQVELYFAGGEAWSAFAFGWNSQALQKYKDISTATTFSPSALSSVDWSARSQTFQTVIDTIVKKYVASDRAWYRKASCIWLLSILKFGSGQDIISSNLRVIHASFSRLLSDRDDFTQECASKGLGLVYEYGDAKIKEDMLYSLVGTFTDGQRIQAQSVSDNTILFDEGTLGSSPDGNSITTYKELCSLASELNQPDLIYKFMNLANHNAMWTSRRGAAFGFQNLMAMAEKEMEPYLHRLIPKLYRYQFDPNPQVNQSMKSIWQSLVKDNQKTTDKYFDEIMDDVIKGLGNRQWRVREACCAAVTDLVQGRPLVQVEKYLESLWFMSFRALDDIKGSVRQAATQTCKQLTKLTVHYCDPQVVSLADGAKVMDIVMPFLLQKGIVSDAEDVQKFSLDAVLRVCKTGAALLKKYIPDLVDTLLQSLSSLEPQSMNYLSFHVEQYNISQEQLDNARLTGAKNSPMMQGIEHCVAQIDEEVMTALTPKLLYLVRKGTGLPTKAGTARFIVTLCMNRRTAFEPHADTFLKALSGAIKSKNPVIRKTFATATGYVCQLATYDRLLSLVKHLKKLYVEETDEDCHTASAVTSMEITRFATDRMKSIASEIVPLIYFGEHDPDKDLKKVWAAAWENLTSGTRSMVSLHVEEILQFIQPLLNSASWKVKQTAALTLADMCKSAGKDMEKYVHQLMPVMVSTLATRSWKGKENVLDAFAQLCSSAKAPICSPAHQPPLSDIAMIFIREAKRKNREYQRHALLSLTVFLESFGESIDMQGQVQDFLLDLCEMDEDAAMDDEENDNAKPLLLMVKANSFKALSAGYHPQIFPGQASFTERLCQALTSNLKGNVWNVQLANLQSMAVFVERSSAFNADLSASIIEACLFSLGDLKYTAIRTAALEVFELLCKQRKLSHDCEAGLKKSLQNAIEREPTALLKDRLTKLRQSF</sequence>
<evidence type="ECO:0000256" key="1">
    <source>
        <dbReference type="ARBA" id="ARBA00004496"/>
    </source>
</evidence>
<dbReference type="Pfam" id="PF13001">
    <property type="entry name" value="ECM29_N"/>
    <property type="match status" value="1"/>
</dbReference>
<evidence type="ECO:0000256" key="4">
    <source>
        <dbReference type="ARBA" id="ARBA00022942"/>
    </source>
</evidence>
<dbReference type="GO" id="GO:0060090">
    <property type="term" value="F:molecular adaptor activity"/>
    <property type="evidence" value="ECO:0007669"/>
    <property type="project" value="InterPro"/>
</dbReference>
<keyword evidence="9" id="KW-1185">Reference proteome</keyword>
<dbReference type="InterPro" id="IPR011989">
    <property type="entry name" value="ARM-like"/>
</dbReference>
<feature type="domain" description="Proteasome component Ecm29 N-terminal" evidence="5">
    <location>
        <begin position="9"/>
        <end position="506"/>
    </location>
</feature>
<evidence type="ECO:0000256" key="3">
    <source>
        <dbReference type="ARBA" id="ARBA00022737"/>
    </source>
</evidence>
<evidence type="ECO:0000259" key="7">
    <source>
        <dbReference type="Pfam" id="PF24492"/>
    </source>
</evidence>
<dbReference type="Proteomes" id="UP000242146">
    <property type="component" value="Unassembled WGS sequence"/>
</dbReference>